<keyword evidence="5 6" id="KW-0472">Membrane</keyword>
<keyword evidence="3 6" id="KW-0812">Transmembrane</keyword>
<feature type="transmembrane region" description="Helical" evidence="6">
    <location>
        <begin position="431"/>
        <end position="456"/>
    </location>
</feature>
<dbReference type="EMBL" id="JAMRDG010000001">
    <property type="protein sequence ID" value="KAJ3702699.1"/>
    <property type="molecule type" value="Genomic_DNA"/>
</dbReference>
<feature type="transmembrane region" description="Helical" evidence="6">
    <location>
        <begin position="277"/>
        <end position="299"/>
    </location>
</feature>
<protein>
    <recommendedName>
        <fullName evidence="9">Uracil permease</fullName>
    </recommendedName>
</protein>
<evidence type="ECO:0000313" key="8">
    <source>
        <dbReference type="Proteomes" id="UP001210211"/>
    </source>
</evidence>
<dbReference type="Gene3D" id="1.10.4160.10">
    <property type="entry name" value="Hydantoin permease"/>
    <property type="match status" value="1"/>
</dbReference>
<feature type="transmembrane region" description="Helical" evidence="6">
    <location>
        <begin position="237"/>
        <end position="257"/>
    </location>
</feature>
<feature type="transmembrane region" description="Helical" evidence="6">
    <location>
        <begin position="359"/>
        <end position="378"/>
    </location>
</feature>
<evidence type="ECO:0000256" key="4">
    <source>
        <dbReference type="ARBA" id="ARBA00022989"/>
    </source>
</evidence>
<comment type="similarity">
    <text evidence="2">Belongs to the purine-cytosine permease (2.A.39) family.</text>
</comment>
<proteinExistence type="inferred from homology"/>
<dbReference type="PANTHER" id="PTHR30618:SF0">
    <property type="entry name" value="PURINE-URACIL PERMEASE NCS1"/>
    <property type="match status" value="1"/>
</dbReference>
<gene>
    <name evidence="7" type="ORF">LUZ61_006404</name>
</gene>
<keyword evidence="4 6" id="KW-1133">Transmembrane helix</keyword>
<comment type="subcellular location">
    <subcellularLocation>
        <location evidence="1">Membrane</location>
        <topology evidence="1">Multi-pass membrane protein</topology>
    </subcellularLocation>
</comment>
<dbReference type="GO" id="GO:0005886">
    <property type="term" value="C:plasma membrane"/>
    <property type="evidence" value="ECO:0007669"/>
    <property type="project" value="TreeGrafter"/>
</dbReference>
<dbReference type="CDD" id="cd11485">
    <property type="entry name" value="SLC-NCS1sbd_YbbW-like"/>
    <property type="match status" value="1"/>
</dbReference>
<dbReference type="GO" id="GO:0015205">
    <property type="term" value="F:nucleobase transmembrane transporter activity"/>
    <property type="evidence" value="ECO:0007669"/>
    <property type="project" value="TreeGrafter"/>
</dbReference>
<evidence type="ECO:0000256" key="2">
    <source>
        <dbReference type="ARBA" id="ARBA00008974"/>
    </source>
</evidence>
<evidence type="ECO:0000256" key="6">
    <source>
        <dbReference type="SAM" id="Phobius"/>
    </source>
</evidence>
<evidence type="ECO:0000313" key="7">
    <source>
        <dbReference type="EMBL" id="KAJ3702699.1"/>
    </source>
</evidence>
<evidence type="ECO:0000256" key="1">
    <source>
        <dbReference type="ARBA" id="ARBA00004141"/>
    </source>
</evidence>
<reference evidence="7 8" key="1">
    <citation type="journal article" date="2022" name="Cell">
        <title>Repeat-based holocentromeres influence genome architecture and karyotype evolution.</title>
        <authorList>
            <person name="Hofstatter P.G."/>
            <person name="Thangavel G."/>
            <person name="Lux T."/>
            <person name="Neumann P."/>
            <person name="Vondrak T."/>
            <person name="Novak P."/>
            <person name="Zhang M."/>
            <person name="Costa L."/>
            <person name="Castellani M."/>
            <person name="Scott A."/>
            <person name="Toegelov H."/>
            <person name="Fuchs J."/>
            <person name="Mata-Sucre Y."/>
            <person name="Dias Y."/>
            <person name="Vanzela A.L.L."/>
            <person name="Huettel B."/>
            <person name="Almeida C.C.S."/>
            <person name="Simkova H."/>
            <person name="Souza G."/>
            <person name="Pedrosa-Harand A."/>
            <person name="Macas J."/>
            <person name="Mayer K.F.X."/>
            <person name="Houben A."/>
            <person name="Marques A."/>
        </authorList>
    </citation>
    <scope>NUCLEOTIDE SEQUENCE [LARGE SCALE GENOMIC DNA]</scope>
    <source>
        <strain evidence="7">RhyTen1mFocal</strain>
    </source>
</reference>
<feature type="transmembrane region" description="Helical" evidence="6">
    <location>
        <begin position="199"/>
        <end position="217"/>
    </location>
</feature>
<feature type="transmembrane region" description="Helical" evidence="6">
    <location>
        <begin position="319"/>
        <end position="338"/>
    </location>
</feature>
<sequence>MQIFQLIRSKQQTKSLRRIQVSMAGGEDHLNPIPPSLQSYTWLDISSLWFSMVVNVPSYYTASSLVSLGMSWYQALLTIVAGNTILLFPLLLNSHPGPLYGLSFPLLLRPSFGIYGAFVPSLLRALVACGWSAVESWIGAQSLFILLPSSFKSSSSWVLDPLPYLGTSVLEFLAFLLFLIAQLVVLFRGMNAIRFLSKFSSPVLLGLTGWLFVWAYTKAGGFGSMLSTPCRLNPTQFWAVFFPSLTANISSWSSVALNISDFTRFVRSQKDQVLGQVWIPVFVGVWSFVSLAIISSTEVIYGRIITSPIDLMSEIDSPVIVKIIAFFGIILAIITTNIPANFVAPANTFVSLSPSKFNFAQGVLATAIVSIFFQPWRILSSSRSFLYKWLVGYVTVVSPITSILVADYYILRRTILDVNGLYSTSTSGPYYYVRGFNIPAFAALGLSIAPLVPGFLHELGLVQQVGEVFVVIYDNAWLFGFVSAAIVYLALSYWNRNGGTRSKTGLLEPLWSQSD</sequence>
<name>A0AAD6EVM6_9POAL</name>
<dbReference type="InterPro" id="IPR045225">
    <property type="entry name" value="Uracil/uridine/allantoin_perm"/>
</dbReference>
<feature type="transmembrane region" description="Helical" evidence="6">
    <location>
        <begin position="72"/>
        <end position="92"/>
    </location>
</feature>
<comment type="caution">
    <text evidence="7">The sequence shown here is derived from an EMBL/GenBank/DDBJ whole genome shotgun (WGS) entry which is preliminary data.</text>
</comment>
<feature type="transmembrane region" description="Helical" evidence="6">
    <location>
        <begin position="476"/>
        <end position="494"/>
    </location>
</feature>
<feature type="transmembrane region" description="Helical" evidence="6">
    <location>
        <begin position="390"/>
        <end position="410"/>
    </location>
</feature>
<accession>A0AAD6EVM6</accession>
<dbReference type="AlphaFoldDB" id="A0AAD6EVM6"/>
<dbReference type="Proteomes" id="UP001210211">
    <property type="component" value="Unassembled WGS sequence"/>
</dbReference>
<evidence type="ECO:0008006" key="9">
    <source>
        <dbReference type="Google" id="ProtNLM"/>
    </source>
</evidence>
<evidence type="ECO:0000256" key="5">
    <source>
        <dbReference type="ARBA" id="ARBA00023136"/>
    </source>
</evidence>
<feature type="transmembrane region" description="Helical" evidence="6">
    <location>
        <begin position="112"/>
        <end position="134"/>
    </location>
</feature>
<evidence type="ECO:0000256" key="3">
    <source>
        <dbReference type="ARBA" id="ARBA00022692"/>
    </source>
</evidence>
<keyword evidence="8" id="KW-1185">Reference proteome</keyword>
<organism evidence="7 8">
    <name type="scientific">Rhynchospora tenuis</name>
    <dbReference type="NCBI Taxonomy" id="198213"/>
    <lineage>
        <taxon>Eukaryota</taxon>
        <taxon>Viridiplantae</taxon>
        <taxon>Streptophyta</taxon>
        <taxon>Embryophyta</taxon>
        <taxon>Tracheophyta</taxon>
        <taxon>Spermatophyta</taxon>
        <taxon>Magnoliopsida</taxon>
        <taxon>Liliopsida</taxon>
        <taxon>Poales</taxon>
        <taxon>Cyperaceae</taxon>
        <taxon>Cyperoideae</taxon>
        <taxon>Rhynchosporeae</taxon>
        <taxon>Rhynchospora</taxon>
    </lineage>
</organism>
<dbReference type="Pfam" id="PF02133">
    <property type="entry name" value="Transp_cyt_pur"/>
    <property type="match status" value="1"/>
</dbReference>
<dbReference type="PANTHER" id="PTHR30618">
    <property type="entry name" value="NCS1 FAMILY PURINE/PYRIMIDINE TRANSPORTER"/>
    <property type="match status" value="1"/>
</dbReference>
<feature type="transmembrane region" description="Helical" evidence="6">
    <location>
        <begin position="164"/>
        <end position="187"/>
    </location>
</feature>
<dbReference type="InterPro" id="IPR001248">
    <property type="entry name" value="Pur-cyt_permease"/>
</dbReference>